<name>A0A7T4FPU1_9FUSO</name>
<feature type="domain" description="DUF1266" evidence="1">
    <location>
        <begin position="666"/>
        <end position="868"/>
    </location>
</feature>
<accession>A0A7T4FPU1</accession>
<organism evidence="2 3">
    <name type="scientific">Fusobacterium canifelinum</name>
    <dbReference type="NCBI Taxonomy" id="285729"/>
    <lineage>
        <taxon>Bacteria</taxon>
        <taxon>Fusobacteriati</taxon>
        <taxon>Fusobacteriota</taxon>
        <taxon>Fusobacteriia</taxon>
        <taxon>Fusobacteriales</taxon>
        <taxon>Fusobacteriaceae</taxon>
        <taxon>Fusobacterium</taxon>
    </lineage>
</organism>
<dbReference type="Pfam" id="PF06889">
    <property type="entry name" value="DUF1266"/>
    <property type="match status" value="1"/>
</dbReference>
<dbReference type="AlphaFoldDB" id="A0A7T4FPU1"/>
<proteinExistence type="predicted"/>
<evidence type="ECO:0000313" key="3">
    <source>
        <dbReference type="Proteomes" id="UP000595577"/>
    </source>
</evidence>
<evidence type="ECO:0000313" key="2">
    <source>
        <dbReference type="EMBL" id="QQB74420.1"/>
    </source>
</evidence>
<dbReference type="InterPro" id="IPR009677">
    <property type="entry name" value="DUF1266"/>
</dbReference>
<dbReference type="EMBL" id="CP066022">
    <property type="protein sequence ID" value="QQB74420.1"/>
    <property type="molecule type" value="Genomic_DNA"/>
</dbReference>
<dbReference type="Proteomes" id="UP000595577">
    <property type="component" value="Chromosome"/>
</dbReference>
<reference evidence="2 3" key="1">
    <citation type="submission" date="2020-12" db="EMBL/GenBank/DDBJ databases">
        <title>FDA dAtabase for Regulatory Grade micrObial Sequences (FDA-ARGOS): Supporting development and validation of Infectious Disease Dx tests.</title>
        <authorList>
            <person name="Sproer C."/>
            <person name="Gronow S."/>
            <person name="Severitt S."/>
            <person name="Schroder I."/>
            <person name="Tallon L."/>
            <person name="Sadzewicz L."/>
            <person name="Zhao X."/>
            <person name="Boylan J."/>
            <person name="Ott S."/>
            <person name="Bowen H."/>
            <person name="Vavikolanu K."/>
            <person name="Mehta A."/>
            <person name="Aluvathingal J."/>
            <person name="Nadendla S."/>
            <person name="Lowell S."/>
            <person name="Myers T."/>
            <person name="Yan Y."/>
            <person name="Sichtig H."/>
        </authorList>
    </citation>
    <scope>NUCLEOTIDE SEQUENCE [LARGE SCALE GENOMIC DNA]</scope>
    <source>
        <strain evidence="2 3">FDAARGOS_999</strain>
    </source>
</reference>
<sequence>MKYILVRTDYEDINELQIKQAITLDEVKNAMNLMSMNSLYNEKKILISTCSETYLDCISISFTDITSPYRYLNLLSSILNCRVIDTQTNNFLGKEQLPSFNNKMKNITFSDFFYEKKNKLPEVYIRMFIDNIPGDIEMIKNLIASHFTGNLISYEILDDNSFIFSLEICDCSESLLLLKIEKNRKYSSKFRITISCNDNNLAFLGPGYYAIVVEEGRFLAKILKGTFSISPNELPYLEKEEYDFNWLVSYYDELLQQHLYDINCDFQSGKQAYFCWSEEMYQPLPVPSTVITPLGRYSIAKLELEMQQNGFESMRNRFFIFNHFIKTADDKMRVALYILQCYPMFRPSERSEHDKMYNEMAINYLEDALKSDSTLYFPKEEYLELCQLDRKTPLDISRTKDFGTDIFIGYHRHIICYSFGNNLKGFPIFGDYLIEEIIEGEKILFTNCYDPGVGIIVKIEYNEKNAVHNPAWFKNCFGEIKSIDIGPNGICRYAFMGIVLDRAGQKMFSYHVEVLIANERYTFEFYYADKEQAKQIDFMLGNIKAVLPKVEVVDKEVKPSFIHNIFKKISDKLGIGKNLSLNKIRKFIGSNEKSKILTINELHNFIEAVSKFNSQQISRIDEDYKQYFGLLLSGVLSIMNFGKLEPLQSSSDYEYDEEIFKQIKYSLYENWEIYDTKSVFETIGWLLNEGHSEKYDSTKYTTLDEAIQEKHKEIIEDVEIKNYSDDVYTTHGFRDKEHYIETLLKDEIKELQHNWSFIQSFRDLSVKNIRAWDIGRAAYLVWECYFFNYLKKFEAEQLIDTIAEIAAKEFSSFTEFASSYTLGRIFWYFSISKKNNIDEKMTEIVYELLETFEILFNSNDGLWATNQWWNTDESNSKICK</sequence>
<dbReference type="RefSeq" id="WP_198480949.1">
    <property type="nucleotide sequence ID" value="NZ_CP066022.1"/>
</dbReference>
<evidence type="ECO:0000259" key="1">
    <source>
        <dbReference type="Pfam" id="PF06889"/>
    </source>
</evidence>
<protein>
    <submittedName>
        <fullName evidence="2">DUF1266 domain-containing protein</fullName>
    </submittedName>
</protein>
<gene>
    <name evidence="2" type="ORF">I6H56_02840</name>
</gene>